<sequence length="127" mass="14324">MKTHFFKHVLLGMVAIAGFSAVVMLLWNALVPAIFGLIVINFWQALGLHALARLLFGGLGDKMTFGRHGGGGFGKNPIREKWEKMTPEERNEFIKKRKGFEHSHRHDFFGAGGIDFETNNEPKKDNE</sequence>
<name>A0A5J4QLF3_9ZZZZ</name>
<gene>
    <name evidence="2" type="ORF">EZS27_028622</name>
</gene>
<comment type="caution">
    <text evidence="2">The sequence shown here is derived from an EMBL/GenBank/DDBJ whole genome shotgun (WGS) entry which is preliminary data.</text>
</comment>
<keyword evidence="1" id="KW-0472">Membrane</keyword>
<evidence type="ECO:0000313" key="2">
    <source>
        <dbReference type="EMBL" id="KAA6321768.1"/>
    </source>
</evidence>
<feature type="transmembrane region" description="Helical" evidence="1">
    <location>
        <begin position="33"/>
        <end position="56"/>
    </location>
</feature>
<keyword evidence="1" id="KW-0812">Transmembrane</keyword>
<dbReference type="EMBL" id="SNRY01003222">
    <property type="protein sequence ID" value="KAA6321768.1"/>
    <property type="molecule type" value="Genomic_DNA"/>
</dbReference>
<keyword evidence="1" id="KW-1133">Transmembrane helix</keyword>
<dbReference type="AlphaFoldDB" id="A0A5J4QLF3"/>
<protein>
    <submittedName>
        <fullName evidence="2">Uncharacterized protein</fullName>
    </submittedName>
</protein>
<accession>A0A5J4QLF3</accession>
<proteinExistence type="predicted"/>
<organism evidence="2">
    <name type="scientific">termite gut metagenome</name>
    <dbReference type="NCBI Taxonomy" id="433724"/>
    <lineage>
        <taxon>unclassified sequences</taxon>
        <taxon>metagenomes</taxon>
        <taxon>organismal metagenomes</taxon>
    </lineage>
</organism>
<evidence type="ECO:0000256" key="1">
    <source>
        <dbReference type="SAM" id="Phobius"/>
    </source>
</evidence>
<reference evidence="2" key="1">
    <citation type="submission" date="2019-03" db="EMBL/GenBank/DDBJ databases">
        <title>Single cell metagenomics reveals metabolic interactions within the superorganism composed of flagellate Streblomastix strix and complex community of Bacteroidetes bacteria on its surface.</title>
        <authorList>
            <person name="Treitli S.C."/>
            <person name="Kolisko M."/>
            <person name="Husnik F."/>
            <person name="Keeling P."/>
            <person name="Hampl V."/>
        </authorList>
    </citation>
    <scope>NUCLEOTIDE SEQUENCE</scope>
    <source>
        <strain evidence="2">STM</strain>
    </source>
</reference>
<feature type="transmembrane region" description="Helical" evidence="1">
    <location>
        <begin position="9"/>
        <end position="27"/>
    </location>
</feature>